<comment type="caution">
    <text evidence="1">The sequence shown here is derived from an EMBL/GenBank/DDBJ whole genome shotgun (WGS) entry which is preliminary data.</text>
</comment>
<accession>A0ABS7GTT2</accession>
<proteinExistence type="predicted"/>
<evidence type="ECO:0000313" key="1">
    <source>
        <dbReference type="EMBL" id="MBW9053359.1"/>
    </source>
</evidence>
<organism evidence="1 2">
    <name type="scientific">Rhizobium mesosinicum</name>
    <dbReference type="NCBI Taxonomy" id="335017"/>
    <lineage>
        <taxon>Bacteria</taxon>
        <taxon>Pseudomonadati</taxon>
        <taxon>Pseudomonadota</taxon>
        <taxon>Alphaproteobacteria</taxon>
        <taxon>Hyphomicrobiales</taxon>
        <taxon>Rhizobiaceae</taxon>
        <taxon>Rhizobium/Agrobacterium group</taxon>
        <taxon>Rhizobium</taxon>
    </lineage>
</organism>
<dbReference type="EMBL" id="JAEUAK010000004">
    <property type="protein sequence ID" value="MBW9053359.1"/>
    <property type="molecule type" value="Genomic_DNA"/>
</dbReference>
<dbReference type="Proteomes" id="UP000717752">
    <property type="component" value="Unassembled WGS sequence"/>
</dbReference>
<evidence type="ECO:0000313" key="2">
    <source>
        <dbReference type="Proteomes" id="UP000717752"/>
    </source>
</evidence>
<sequence>MQTFAIQSPDIEALHYNPEARLLLVKFKSGAICNFTRISAQALQRLLGADARIENEMTVDDVDYLAGLRNGGLRALYSLTGIKPAQFDFTRVSRIW</sequence>
<protein>
    <submittedName>
        <fullName evidence="1">KTSC domain-containing protein</fullName>
    </submittedName>
</protein>
<gene>
    <name evidence="1" type="ORF">JNB85_13145</name>
</gene>
<keyword evidence="2" id="KW-1185">Reference proteome</keyword>
<name>A0ABS7GTT2_9HYPH</name>
<reference evidence="1 2" key="1">
    <citation type="journal article" date="2021" name="MBio">
        <title>Poor Competitiveness of Bradyrhizobium in Pigeon Pea Root Colonization in Indian Soils.</title>
        <authorList>
            <person name="Chalasani D."/>
            <person name="Basu A."/>
            <person name="Pullabhotla S.V.S.R.N."/>
            <person name="Jorrin B."/>
            <person name="Neal A.L."/>
            <person name="Poole P.S."/>
            <person name="Podile A.R."/>
            <person name="Tkacz A."/>
        </authorList>
    </citation>
    <scope>NUCLEOTIDE SEQUENCE [LARGE SCALE GENOMIC DNA]</scope>
    <source>
        <strain evidence="1 2">HU56</strain>
    </source>
</reference>